<evidence type="ECO:0000259" key="3">
    <source>
        <dbReference type="Pfam" id="PF01757"/>
    </source>
</evidence>
<dbReference type="Pfam" id="PF01757">
    <property type="entry name" value="Acyl_transf_3"/>
    <property type="match status" value="1"/>
</dbReference>
<feature type="transmembrane region" description="Helical" evidence="2">
    <location>
        <begin position="116"/>
        <end position="135"/>
    </location>
</feature>
<keyword evidence="2" id="KW-1133">Transmembrane helix</keyword>
<feature type="transmembrane region" description="Helical" evidence="2">
    <location>
        <begin position="237"/>
        <end position="259"/>
    </location>
</feature>
<dbReference type="GO" id="GO:0016747">
    <property type="term" value="F:acyltransferase activity, transferring groups other than amino-acyl groups"/>
    <property type="evidence" value="ECO:0007669"/>
    <property type="project" value="InterPro"/>
</dbReference>
<feature type="transmembrane region" description="Helical" evidence="2">
    <location>
        <begin position="179"/>
        <end position="199"/>
    </location>
</feature>
<feature type="region of interest" description="Disordered" evidence="1">
    <location>
        <begin position="1"/>
        <end position="25"/>
    </location>
</feature>
<protein>
    <submittedName>
        <fullName evidence="4">Peptidoglycan/LPS O-acetylase OafA/YrhL</fullName>
    </submittedName>
</protein>
<accession>A0A543I6P7</accession>
<feature type="transmembrane region" description="Helical" evidence="2">
    <location>
        <begin position="155"/>
        <end position="172"/>
    </location>
</feature>
<reference evidence="4 5" key="1">
    <citation type="submission" date="2019-06" db="EMBL/GenBank/DDBJ databases">
        <title>Sequencing the genomes of 1000 actinobacteria strains.</title>
        <authorList>
            <person name="Klenk H.-P."/>
        </authorList>
    </citation>
    <scope>NUCLEOTIDE SEQUENCE [LARGE SCALE GENOMIC DNA]</scope>
    <source>
        <strain evidence="4 5">DSM 18031</strain>
    </source>
</reference>
<feature type="compositionally biased region" description="Low complexity" evidence="1">
    <location>
        <begin position="10"/>
        <end position="22"/>
    </location>
</feature>
<keyword evidence="2" id="KW-0812">Transmembrane</keyword>
<dbReference type="AlphaFoldDB" id="A0A543I6P7"/>
<name>A0A543I6P7_9MICO</name>
<sequence length="452" mass="48585">MTLVGPAPTPTQTATPRAAPPAGSHRDRSIDLARAFCLVVVVALHSMMVGVSIGPHGPLLENALENRDWFAPVSWVVQVMPLFFIVGGYSSITHWRRMRERGHSASDYVSARIHRLLTPTLAVIATAGTSLLVMSMSGVPAEIVATAGFRLSQPLWFLGVYVLCSAAVPLLVRLHESRPVATLGVLLGAIAAVDTIRFISGIEAIGFLNLLFVWLCVQQLGFWLADNRFEGLSRTARIQLGVNALLALLVLSIGGPYSLDMIENLNPPTLCLVLLGLAQLCAFTLVRDRLRLLAEHPRAKAIMDGINTRSMTIYLWHMPVLLVFAAILLLAQISLPAPVTGDWWATRPLWLAAVGLALIPVVRLTGRLENMRLAMPFLGTSTPVRVRTGIAVLLGAGGVLVLLVTGLSLVGIGIALVMMTSAVLLATLRLAAARAPARAATQIYADGRIHRH</sequence>
<feature type="transmembrane region" description="Helical" evidence="2">
    <location>
        <begin position="410"/>
        <end position="432"/>
    </location>
</feature>
<feature type="transmembrane region" description="Helical" evidence="2">
    <location>
        <begin position="313"/>
        <end position="335"/>
    </location>
</feature>
<evidence type="ECO:0000313" key="5">
    <source>
        <dbReference type="Proteomes" id="UP000318331"/>
    </source>
</evidence>
<feature type="transmembrane region" description="Helical" evidence="2">
    <location>
        <begin position="75"/>
        <end position="95"/>
    </location>
</feature>
<dbReference type="EMBL" id="VFPN01000001">
    <property type="protein sequence ID" value="TQM66286.1"/>
    <property type="molecule type" value="Genomic_DNA"/>
</dbReference>
<feature type="domain" description="Acyltransferase 3" evidence="3">
    <location>
        <begin position="28"/>
        <end position="359"/>
    </location>
</feature>
<feature type="transmembrane region" description="Helical" evidence="2">
    <location>
        <begin position="386"/>
        <end position="404"/>
    </location>
</feature>
<evidence type="ECO:0000313" key="4">
    <source>
        <dbReference type="EMBL" id="TQM66286.1"/>
    </source>
</evidence>
<organism evidence="4 5">
    <name type="scientific">Klugiella xanthotipulae</name>
    <dbReference type="NCBI Taxonomy" id="244735"/>
    <lineage>
        <taxon>Bacteria</taxon>
        <taxon>Bacillati</taxon>
        <taxon>Actinomycetota</taxon>
        <taxon>Actinomycetes</taxon>
        <taxon>Micrococcales</taxon>
        <taxon>Microbacteriaceae</taxon>
        <taxon>Klugiella</taxon>
    </lineage>
</organism>
<feature type="transmembrane region" description="Helical" evidence="2">
    <location>
        <begin position="265"/>
        <end position="286"/>
    </location>
</feature>
<feature type="transmembrane region" description="Helical" evidence="2">
    <location>
        <begin position="347"/>
        <end position="365"/>
    </location>
</feature>
<dbReference type="InterPro" id="IPR002656">
    <property type="entry name" value="Acyl_transf_3_dom"/>
</dbReference>
<evidence type="ECO:0000256" key="2">
    <source>
        <dbReference type="SAM" id="Phobius"/>
    </source>
</evidence>
<proteinExistence type="predicted"/>
<keyword evidence="2" id="KW-0472">Membrane</keyword>
<feature type="transmembrane region" description="Helical" evidence="2">
    <location>
        <begin position="205"/>
        <end position="225"/>
    </location>
</feature>
<evidence type="ECO:0000256" key="1">
    <source>
        <dbReference type="SAM" id="MobiDB-lite"/>
    </source>
</evidence>
<dbReference type="RefSeq" id="WP_170206036.1">
    <property type="nucleotide sequence ID" value="NZ_BAAAYS010000010.1"/>
</dbReference>
<comment type="caution">
    <text evidence="4">The sequence shown here is derived from an EMBL/GenBank/DDBJ whole genome shotgun (WGS) entry which is preliminary data.</text>
</comment>
<keyword evidence="5" id="KW-1185">Reference proteome</keyword>
<gene>
    <name evidence="4" type="ORF">FB466_1123</name>
</gene>
<dbReference type="Proteomes" id="UP000318331">
    <property type="component" value="Unassembled WGS sequence"/>
</dbReference>
<feature type="transmembrane region" description="Helical" evidence="2">
    <location>
        <begin position="35"/>
        <end position="55"/>
    </location>
</feature>